<evidence type="ECO:0000256" key="1">
    <source>
        <dbReference type="ARBA" id="ARBA00022741"/>
    </source>
</evidence>
<dbReference type="InterPro" id="IPR027417">
    <property type="entry name" value="P-loop_NTPase"/>
</dbReference>
<dbReference type="GO" id="GO:0016787">
    <property type="term" value="F:hydrolase activity"/>
    <property type="evidence" value="ECO:0007669"/>
    <property type="project" value="UniProtKB-KW"/>
</dbReference>
<dbReference type="Pfam" id="PF02492">
    <property type="entry name" value="cobW"/>
    <property type="match status" value="1"/>
</dbReference>
<dbReference type="InterPro" id="IPR051316">
    <property type="entry name" value="Zinc-reg_GTPase_activator"/>
</dbReference>
<keyword evidence="2" id="KW-0378">Hydrolase</keyword>
<evidence type="ECO:0000256" key="6">
    <source>
        <dbReference type="SAM" id="MobiDB-lite"/>
    </source>
</evidence>
<evidence type="ECO:0000259" key="7">
    <source>
        <dbReference type="SMART" id="SM00833"/>
    </source>
</evidence>
<comment type="caution">
    <text evidence="8">The sequence shown here is derived from an EMBL/GenBank/DDBJ whole genome shotgun (WGS) entry which is preliminary data.</text>
</comment>
<keyword evidence="1" id="KW-0547">Nucleotide-binding</keyword>
<dbReference type="Proteomes" id="UP001165065">
    <property type="component" value="Unassembled WGS sequence"/>
</dbReference>
<dbReference type="EMBL" id="BRYA01000410">
    <property type="protein sequence ID" value="GMI48602.1"/>
    <property type="molecule type" value="Genomic_DNA"/>
</dbReference>
<gene>
    <name evidence="8" type="ORF">TrCOL_g459</name>
</gene>
<dbReference type="Gene3D" id="3.40.50.300">
    <property type="entry name" value="P-loop containing nucleotide triphosphate hydrolases"/>
    <property type="match status" value="1"/>
</dbReference>
<reference evidence="9" key="1">
    <citation type="journal article" date="2023" name="Commun. Biol.">
        <title>Genome analysis of Parmales, the sister group of diatoms, reveals the evolutionary specialization of diatoms from phago-mixotrophs to photoautotrophs.</title>
        <authorList>
            <person name="Ban H."/>
            <person name="Sato S."/>
            <person name="Yoshikawa S."/>
            <person name="Yamada K."/>
            <person name="Nakamura Y."/>
            <person name="Ichinomiya M."/>
            <person name="Sato N."/>
            <person name="Blanc-Mathieu R."/>
            <person name="Endo H."/>
            <person name="Kuwata A."/>
            <person name="Ogata H."/>
        </authorList>
    </citation>
    <scope>NUCLEOTIDE SEQUENCE [LARGE SCALE GENOMIC DNA]</scope>
</reference>
<proteinExistence type="inferred from homology"/>
<evidence type="ECO:0000256" key="4">
    <source>
        <dbReference type="ARBA" id="ARBA00034320"/>
    </source>
</evidence>
<dbReference type="SMART" id="SM00833">
    <property type="entry name" value="CobW_C"/>
    <property type="match status" value="1"/>
</dbReference>
<dbReference type="GO" id="GO:0000166">
    <property type="term" value="F:nucleotide binding"/>
    <property type="evidence" value="ECO:0007669"/>
    <property type="project" value="UniProtKB-KW"/>
</dbReference>
<feature type="compositionally biased region" description="Basic and acidic residues" evidence="6">
    <location>
        <begin position="1"/>
        <end position="10"/>
    </location>
</feature>
<accession>A0A9W7GRA9</accession>
<feature type="domain" description="CobW C-terminal" evidence="7">
    <location>
        <begin position="256"/>
        <end position="350"/>
    </location>
</feature>
<dbReference type="AlphaFoldDB" id="A0A9W7GRA9"/>
<dbReference type="InterPro" id="IPR003495">
    <property type="entry name" value="CobW/HypB/UreG_nucleotide-bd"/>
</dbReference>
<evidence type="ECO:0000256" key="3">
    <source>
        <dbReference type="ARBA" id="ARBA00023186"/>
    </source>
</evidence>
<dbReference type="InterPro" id="IPR036627">
    <property type="entry name" value="CobW-likC_sf"/>
</dbReference>
<dbReference type="Pfam" id="PF07683">
    <property type="entry name" value="CobW_C"/>
    <property type="match status" value="1"/>
</dbReference>
<keyword evidence="9" id="KW-1185">Reference proteome</keyword>
<feature type="region of interest" description="Disordered" evidence="6">
    <location>
        <begin position="1"/>
        <end position="25"/>
    </location>
</feature>
<evidence type="ECO:0000256" key="5">
    <source>
        <dbReference type="ARBA" id="ARBA00049117"/>
    </source>
</evidence>
<dbReference type="OrthoDB" id="258627at2759"/>
<name>A0A9W7GRA9_9STRA</name>
<dbReference type="CDD" id="cd03112">
    <property type="entry name" value="CobW-like"/>
    <property type="match status" value="1"/>
</dbReference>
<evidence type="ECO:0000256" key="2">
    <source>
        <dbReference type="ARBA" id="ARBA00022801"/>
    </source>
</evidence>
<dbReference type="Gene3D" id="3.30.1220.10">
    <property type="entry name" value="CobW-like, C-terminal domain"/>
    <property type="match status" value="1"/>
</dbReference>
<comment type="catalytic activity">
    <reaction evidence="5">
        <text>GTP + H2O = GDP + phosphate + H(+)</text>
        <dbReference type="Rhea" id="RHEA:19669"/>
        <dbReference type="ChEBI" id="CHEBI:15377"/>
        <dbReference type="ChEBI" id="CHEBI:15378"/>
        <dbReference type="ChEBI" id="CHEBI:37565"/>
        <dbReference type="ChEBI" id="CHEBI:43474"/>
        <dbReference type="ChEBI" id="CHEBI:58189"/>
    </reaction>
    <physiologicalReaction direction="left-to-right" evidence="5">
        <dbReference type="Rhea" id="RHEA:19670"/>
    </physiologicalReaction>
</comment>
<organism evidence="8 9">
    <name type="scientific">Triparma columacea</name>
    <dbReference type="NCBI Taxonomy" id="722753"/>
    <lineage>
        <taxon>Eukaryota</taxon>
        <taxon>Sar</taxon>
        <taxon>Stramenopiles</taxon>
        <taxon>Ochrophyta</taxon>
        <taxon>Bolidophyceae</taxon>
        <taxon>Parmales</taxon>
        <taxon>Triparmaceae</taxon>
        <taxon>Triparma</taxon>
    </lineage>
</organism>
<dbReference type="InterPro" id="IPR011629">
    <property type="entry name" value="CobW-like_C"/>
</dbReference>
<protein>
    <recommendedName>
        <fullName evidence="7">CobW C-terminal domain-containing protein</fullName>
    </recommendedName>
</protein>
<dbReference type="PANTHER" id="PTHR13748:SF62">
    <property type="entry name" value="COBW DOMAIN-CONTAINING PROTEIN"/>
    <property type="match status" value="1"/>
</dbReference>
<sequence>MMDIEHDGHTHTNISHMEEDECTSDGPKVPVTILSGFLGSGKTTLLNHILNDTKHKMRFAIIENELGAVGVDEKILSENANEEIVEVMNGCVCCTVRGDLIVALKNLHKKIEQFDAVIIETTGFADPSPVAQTFFADTDISGLYSLDGIITVVDSKYILERLDEVKPDGVINEAKEQVAFADRILVNKTDLVDPSQLPVIEERIRQINTAAEIFRCSRSQVDPKNLVNIKAFDLDQAINYKPNFMANPKAKHDPAVSSVAFQFEGFLNINKLQAVIGQILDKLGSDLYRYKGVLNVAGMDQPFVFQGVGMLFNGDFTGQWNPEEDRDCRFVFIGKGLDKKSITDAFLRCECDEDLRFEVGDKVLAKTGMSDDDWEKATVVKLWDEGNPYRLALEENGEEIWAPFDDDDCIKKNRK</sequence>
<dbReference type="SUPFAM" id="SSF52540">
    <property type="entry name" value="P-loop containing nucleoside triphosphate hydrolases"/>
    <property type="match status" value="1"/>
</dbReference>
<comment type="similarity">
    <text evidence="4">Belongs to the SIMIBI class G3E GTPase family. ZNG1 subfamily.</text>
</comment>
<evidence type="ECO:0000313" key="8">
    <source>
        <dbReference type="EMBL" id="GMI48602.1"/>
    </source>
</evidence>
<keyword evidence="3" id="KW-0143">Chaperone</keyword>
<evidence type="ECO:0000313" key="9">
    <source>
        <dbReference type="Proteomes" id="UP001165065"/>
    </source>
</evidence>
<dbReference type="SUPFAM" id="SSF90002">
    <property type="entry name" value="Hypothetical protein YjiA, C-terminal domain"/>
    <property type="match status" value="1"/>
</dbReference>
<dbReference type="PANTHER" id="PTHR13748">
    <property type="entry name" value="COBW-RELATED"/>
    <property type="match status" value="1"/>
</dbReference>
<dbReference type="GO" id="GO:0005737">
    <property type="term" value="C:cytoplasm"/>
    <property type="evidence" value="ECO:0007669"/>
    <property type="project" value="TreeGrafter"/>
</dbReference>